<evidence type="ECO:0000313" key="3">
    <source>
        <dbReference type="EnsemblProtists" id="PYU1_T011448"/>
    </source>
</evidence>
<dbReference type="PANTHER" id="PTHR21198">
    <property type="entry name" value="GLUTAMATE RACEMASE"/>
    <property type="match status" value="1"/>
</dbReference>
<keyword evidence="4" id="KW-1185">Reference proteome</keyword>
<sequence>MRVTAPTTIGVLGGVGPAAGILLHQTILQHTESNGVDQGHLNVCHFSRPADIASRVEFLIAYNQQYGHPTSAMSSFSLDNKSTSRNGSEADAESVDGKAERRLKRIDVENPADGMARTFEMLRKLDVPVVAGIPCITFHVKPIWNEFLRLISQEDHASAANDKAEVRCLNMLDETMRLISEVAPSSRRIGVMSTIGTREARVFHDLLESRGYEVVEVSEDTQLELQDTIQNPVWGIKSNAPNVRPQCITNFHKYARQLVADGAELLILGCTEIPFAFMGLSSFEGVPLLDPLVALARALIREVDPLRLKSLTLR</sequence>
<name>K3X2J9_GLOUD</name>
<protein>
    <recommendedName>
        <fullName evidence="5">Aspartate racemase</fullName>
    </recommendedName>
</protein>
<dbReference type="SUPFAM" id="SSF53681">
    <property type="entry name" value="Aspartate/glutamate racemase"/>
    <property type="match status" value="1"/>
</dbReference>
<organism evidence="3 4">
    <name type="scientific">Globisporangium ultimum (strain ATCC 200006 / CBS 805.95 / DAOM BR144)</name>
    <name type="common">Pythium ultimum</name>
    <dbReference type="NCBI Taxonomy" id="431595"/>
    <lineage>
        <taxon>Eukaryota</taxon>
        <taxon>Sar</taxon>
        <taxon>Stramenopiles</taxon>
        <taxon>Oomycota</taxon>
        <taxon>Peronosporomycetes</taxon>
        <taxon>Pythiales</taxon>
        <taxon>Pythiaceae</taxon>
        <taxon>Globisporangium</taxon>
    </lineage>
</organism>
<keyword evidence="1" id="KW-0413">Isomerase</keyword>
<feature type="compositionally biased region" description="Polar residues" evidence="2">
    <location>
        <begin position="73"/>
        <end position="87"/>
    </location>
</feature>
<dbReference type="AlphaFoldDB" id="K3X2J9"/>
<dbReference type="eggNOG" id="ENOG502RMRW">
    <property type="taxonomic scope" value="Eukaryota"/>
</dbReference>
<dbReference type="STRING" id="431595.K3X2J9"/>
<reference evidence="4" key="2">
    <citation type="submission" date="2010-04" db="EMBL/GenBank/DDBJ databases">
        <authorList>
            <person name="Buell R."/>
            <person name="Hamilton J."/>
            <person name="Hostetler J."/>
        </authorList>
    </citation>
    <scope>NUCLEOTIDE SEQUENCE [LARGE SCALE GENOMIC DNA]</scope>
    <source>
        <strain evidence="4">DAOM:BR144</strain>
    </source>
</reference>
<dbReference type="Pfam" id="PF01177">
    <property type="entry name" value="Asp_Glu_race"/>
    <property type="match status" value="1"/>
</dbReference>
<dbReference type="InParanoid" id="K3X2J9"/>
<dbReference type="GO" id="GO:0047661">
    <property type="term" value="F:amino-acid racemase activity"/>
    <property type="evidence" value="ECO:0007669"/>
    <property type="project" value="InterPro"/>
</dbReference>
<dbReference type="PANTHER" id="PTHR21198:SF3">
    <property type="entry name" value="GLUTAMATE RACEMASE"/>
    <property type="match status" value="1"/>
</dbReference>
<evidence type="ECO:0000256" key="2">
    <source>
        <dbReference type="SAM" id="MobiDB-lite"/>
    </source>
</evidence>
<dbReference type="HOGENOM" id="CLU_055360_2_0_1"/>
<dbReference type="InterPro" id="IPR015942">
    <property type="entry name" value="Asp/Glu/hydantoin_racemase"/>
</dbReference>
<evidence type="ECO:0000313" key="4">
    <source>
        <dbReference type="Proteomes" id="UP000019132"/>
    </source>
</evidence>
<dbReference type="Proteomes" id="UP000019132">
    <property type="component" value="Unassembled WGS sequence"/>
</dbReference>
<proteinExistence type="predicted"/>
<reference evidence="3" key="3">
    <citation type="submission" date="2015-02" db="UniProtKB">
        <authorList>
            <consortium name="EnsemblProtists"/>
        </authorList>
    </citation>
    <scope>IDENTIFICATION</scope>
    <source>
        <strain evidence="3">DAOM BR144</strain>
    </source>
</reference>
<dbReference type="InterPro" id="IPR001920">
    <property type="entry name" value="Asp/Glu_race"/>
</dbReference>
<dbReference type="VEuPathDB" id="FungiDB:PYU1_G011423"/>
<dbReference type="EnsemblProtists" id="PYU1_T011448">
    <property type="protein sequence ID" value="PYU1_T011448"/>
    <property type="gene ID" value="PYU1_G011423"/>
</dbReference>
<evidence type="ECO:0008006" key="5">
    <source>
        <dbReference type="Google" id="ProtNLM"/>
    </source>
</evidence>
<reference evidence="4" key="1">
    <citation type="journal article" date="2010" name="Genome Biol.">
        <title>Genome sequence of the necrotrophic plant pathogen Pythium ultimum reveals original pathogenicity mechanisms and effector repertoire.</title>
        <authorList>
            <person name="Levesque C.A."/>
            <person name="Brouwer H."/>
            <person name="Cano L."/>
            <person name="Hamilton J.P."/>
            <person name="Holt C."/>
            <person name="Huitema E."/>
            <person name="Raffaele S."/>
            <person name="Robideau G.P."/>
            <person name="Thines M."/>
            <person name="Win J."/>
            <person name="Zerillo M.M."/>
            <person name="Beakes G.W."/>
            <person name="Boore J.L."/>
            <person name="Busam D."/>
            <person name="Dumas B."/>
            <person name="Ferriera S."/>
            <person name="Fuerstenberg S.I."/>
            <person name="Gachon C.M."/>
            <person name="Gaulin E."/>
            <person name="Govers F."/>
            <person name="Grenville-Briggs L."/>
            <person name="Horner N."/>
            <person name="Hostetler J."/>
            <person name="Jiang R.H."/>
            <person name="Johnson J."/>
            <person name="Krajaejun T."/>
            <person name="Lin H."/>
            <person name="Meijer H.J."/>
            <person name="Moore B."/>
            <person name="Morris P."/>
            <person name="Phuntmart V."/>
            <person name="Puiu D."/>
            <person name="Shetty J."/>
            <person name="Stajich J.E."/>
            <person name="Tripathy S."/>
            <person name="Wawra S."/>
            <person name="van West P."/>
            <person name="Whitty B.R."/>
            <person name="Coutinho P.M."/>
            <person name="Henrissat B."/>
            <person name="Martin F."/>
            <person name="Thomas P.D."/>
            <person name="Tyler B.M."/>
            <person name="De Vries R.P."/>
            <person name="Kamoun S."/>
            <person name="Yandell M."/>
            <person name="Tisserat N."/>
            <person name="Buell C.R."/>
        </authorList>
    </citation>
    <scope>NUCLEOTIDE SEQUENCE</scope>
    <source>
        <strain evidence="4">DAOM:BR144</strain>
    </source>
</reference>
<feature type="region of interest" description="Disordered" evidence="2">
    <location>
        <begin position="73"/>
        <end position="98"/>
    </location>
</feature>
<dbReference type="Gene3D" id="3.40.50.1860">
    <property type="match status" value="3"/>
</dbReference>
<dbReference type="EMBL" id="GL376571">
    <property type="status" value="NOT_ANNOTATED_CDS"/>
    <property type="molecule type" value="Genomic_DNA"/>
</dbReference>
<accession>K3X2J9</accession>
<evidence type="ECO:0000256" key="1">
    <source>
        <dbReference type="ARBA" id="ARBA00023235"/>
    </source>
</evidence>